<organism evidence="3 4">
    <name type="scientific">Sphingobium baderi LL03</name>
    <dbReference type="NCBI Taxonomy" id="1114964"/>
    <lineage>
        <taxon>Bacteria</taxon>
        <taxon>Pseudomonadati</taxon>
        <taxon>Pseudomonadota</taxon>
        <taxon>Alphaproteobacteria</taxon>
        <taxon>Sphingomonadales</taxon>
        <taxon>Sphingomonadaceae</taxon>
        <taxon>Sphingobium</taxon>
    </lineage>
</organism>
<dbReference type="InterPro" id="IPR036380">
    <property type="entry name" value="Isochorismatase-like_sf"/>
</dbReference>
<evidence type="ECO:0000259" key="2">
    <source>
        <dbReference type="Pfam" id="PF00857"/>
    </source>
</evidence>
<dbReference type="PATRIC" id="fig|1114964.3.peg.3450"/>
<comment type="caution">
    <text evidence="3">The sequence shown here is derived from an EMBL/GenBank/DDBJ whole genome shotgun (WGS) entry which is preliminary data.</text>
</comment>
<reference evidence="3 4" key="1">
    <citation type="journal article" date="2013" name="Genome Announc.">
        <title>Draft Genome Sequence of a Hexachlorocyclohexane-Degrading Bacterium, Sphingobium baderi Strain LL03T.</title>
        <authorList>
            <person name="Kaur J."/>
            <person name="Verma H."/>
            <person name="Tripathi C."/>
            <person name="Khurana J.P."/>
            <person name="Lal R."/>
        </authorList>
    </citation>
    <scope>NUCLEOTIDE SEQUENCE [LARGE SCALE GENOMIC DNA]</scope>
    <source>
        <strain evidence="3 4">LL03</strain>
    </source>
</reference>
<dbReference type="eggNOG" id="COG1335">
    <property type="taxonomic scope" value="Bacteria"/>
</dbReference>
<evidence type="ECO:0000256" key="1">
    <source>
        <dbReference type="ARBA" id="ARBA00022801"/>
    </source>
</evidence>
<evidence type="ECO:0000313" key="4">
    <source>
        <dbReference type="Proteomes" id="UP000015524"/>
    </source>
</evidence>
<dbReference type="OrthoDB" id="9807387at2"/>
<keyword evidence="4" id="KW-1185">Reference proteome</keyword>
<proteinExistence type="predicted"/>
<dbReference type="Gene3D" id="3.40.50.850">
    <property type="entry name" value="Isochorismatase-like"/>
    <property type="match status" value="1"/>
</dbReference>
<dbReference type="InterPro" id="IPR050272">
    <property type="entry name" value="Isochorismatase-like_hydrls"/>
</dbReference>
<dbReference type="GO" id="GO:0016787">
    <property type="term" value="F:hydrolase activity"/>
    <property type="evidence" value="ECO:0007669"/>
    <property type="project" value="UniProtKB-KW"/>
</dbReference>
<feature type="domain" description="Isochorismatase-like" evidence="2">
    <location>
        <begin position="13"/>
        <end position="196"/>
    </location>
</feature>
<gene>
    <name evidence="3" type="ORF">L485_17585</name>
</gene>
<dbReference type="EMBL" id="ATIB01000081">
    <property type="protein sequence ID" value="EQA98495.1"/>
    <property type="molecule type" value="Genomic_DNA"/>
</dbReference>
<dbReference type="PANTHER" id="PTHR43540">
    <property type="entry name" value="PEROXYUREIDOACRYLATE/UREIDOACRYLATE AMIDOHYDROLASE-RELATED"/>
    <property type="match status" value="1"/>
</dbReference>
<dbReference type="SUPFAM" id="SSF52499">
    <property type="entry name" value="Isochorismatase-like hydrolases"/>
    <property type="match status" value="1"/>
</dbReference>
<accession>T0G486</accession>
<dbReference type="Pfam" id="PF00857">
    <property type="entry name" value="Isochorismatase"/>
    <property type="match status" value="1"/>
</dbReference>
<evidence type="ECO:0000313" key="3">
    <source>
        <dbReference type="EMBL" id="EQA98495.1"/>
    </source>
</evidence>
<sequence>MSMLDSLITQTRTALLINEMQLGVCHPDHAMFKAMPQEAQKRGVTGNIIALADAFRTAGQPVFHLPCIHRRDFGDVKRNSLISAMSLKHRGMTEGSPEAAFMPGLEPRPEDYVSTRSSGIFAFLGTDLDLRLRRMGVETVVVTGVSTNLGIPGIVMAAVDFGYNVVIAEDCTAGSDPEVHDMIVREQLRLLGVVTSKDEIIAALSKRG</sequence>
<protein>
    <recommendedName>
        <fullName evidence="2">Isochorismatase-like domain-containing protein</fullName>
    </recommendedName>
</protein>
<keyword evidence="1" id="KW-0378">Hydrolase</keyword>
<name>T0G486_9SPHN</name>
<dbReference type="RefSeq" id="WP_021246097.1">
    <property type="nucleotide sequence ID" value="NZ_ATIB01000081.1"/>
</dbReference>
<dbReference type="AlphaFoldDB" id="T0G486"/>
<dbReference type="Proteomes" id="UP000015524">
    <property type="component" value="Unassembled WGS sequence"/>
</dbReference>
<dbReference type="CDD" id="cd00431">
    <property type="entry name" value="cysteine_hydrolases"/>
    <property type="match status" value="1"/>
</dbReference>
<dbReference type="InterPro" id="IPR000868">
    <property type="entry name" value="Isochorismatase-like_dom"/>
</dbReference>